<sequence length="200" mass="21891">MSPSVLFRQPRFPPNIPPLGCRWDVGICTSSCRDGGPNRHCKFPLCHLLQVHIGLLQMGRSAPWREDTRPRGVLNTYSAARGEQTPKNDAKTRRRPPKFASSAGWSSAASLGVVCRRRRDVTLHPTHGEGRDQHPESVYSSDSLAALYSSKSQREVEDPVFGAWRATAGKPVQCSIIIAGGLVPRARRHDPAISGFCGVA</sequence>
<organism evidence="2 3">
    <name type="scientific">Echria macrotheca</name>
    <dbReference type="NCBI Taxonomy" id="438768"/>
    <lineage>
        <taxon>Eukaryota</taxon>
        <taxon>Fungi</taxon>
        <taxon>Dikarya</taxon>
        <taxon>Ascomycota</taxon>
        <taxon>Pezizomycotina</taxon>
        <taxon>Sordariomycetes</taxon>
        <taxon>Sordariomycetidae</taxon>
        <taxon>Sordariales</taxon>
        <taxon>Schizotheciaceae</taxon>
        <taxon>Echria</taxon>
    </lineage>
</organism>
<name>A0AAJ0BFJ5_9PEZI</name>
<evidence type="ECO:0000256" key="1">
    <source>
        <dbReference type="SAM" id="MobiDB-lite"/>
    </source>
</evidence>
<gene>
    <name evidence="2" type="ORF">QBC47DRAFT_182037</name>
</gene>
<dbReference type="EMBL" id="MU839832">
    <property type="protein sequence ID" value="KAK1756198.1"/>
    <property type="molecule type" value="Genomic_DNA"/>
</dbReference>
<evidence type="ECO:0000313" key="3">
    <source>
        <dbReference type="Proteomes" id="UP001239445"/>
    </source>
</evidence>
<protein>
    <submittedName>
        <fullName evidence="2">Uncharacterized protein</fullName>
    </submittedName>
</protein>
<accession>A0AAJ0BFJ5</accession>
<reference evidence="2" key="1">
    <citation type="submission" date="2023-06" db="EMBL/GenBank/DDBJ databases">
        <title>Genome-scale phylogeny and comparative genomics of the fungal order Sordariales.</title>
        <authorList>
            <consortium name="Lawrence Berkeley National Laboratory"/>
            <person name="Hensen N."/>
            <person name="Bonometti L."/>
            <person name="Westerberg I."/>
            <person name="Brannstrom I.O."/>
            <person name="Guillou S."/>
            <person name="Cros-Aarteil S."/>
            <person name="Calhoun S."/>
            <person name="Haridas S."/>
            <person name="Kuo A."/>
            <person name="Mondo S."/>
            <person name="Pangilinan J."/>
            <person name="Riley R."/>
            <person name="Labutti K."/>
            <person name="Andreopoulos B."/>
            <person name="Lipzen A."/>
            <person name="Chen C."/>
            <person name="Yanf M."/>
            <person name="Daum C."/>
            <person name="Ng V."/>
            <person name="Clum A."/>
            <person name="Steindorff A."/>
            <person name="Ohm R."/>
            <person name="Martin F."/>
            <person name="Silar P."/>
            <person name="Natvig D."/>
            <person name="Lalanne C."/>
            <person name="Gautier V."/>
            <person name="Ament-Velasquez S.L."/>
            <person name="Kruys A."/>
            <person name="Hutchinson M.I."/>
            <person name="Powell A.J."/>
            <person name="Barry K."/>
            <person name="Miller A.N."/>
            <person name="Grigoriev I.V."/>
            <person name="Debuchy R."/>
            <person name="Gladieux P."/>
            <person name="Thoren M.H."/>
            <person name="Johannesson H."/>
        </authorList>
    </citation>
    <scope>NUCLEOTIDE SEQUENCE</scope>
    <source>
        <strain evidence="2">PSN4</strain>
    </source>
</reference>
<dbReference type="Proteomes" id="UP001239445">
    <property type="component" value="Unassembled WGS sequence"/>
</dbReference>
<evidence type="ECO:0000313" key="2">
    <source>
        <dbReference type="EMBL" id="KAK1756198.1"/>
    </source>
</evidence>
<comment type="caution">
    <text evidence="2">The sequence shown here is derived from an EMBL/GenBank/DDBJ whole genome shotgun (WGS) entry which is preliminary data.</text>
</comment>
<dbReference type="AlphaFoldDB" id="A0AAJ0BFJ5"/>
<feature type="region of interest" description="Disordered" evidence="1">
    <location>
        <begin position="76"/>
        <end position="103"/>
    </location>
</feature>
<keyword evidence="3" id="KW-1185">Reference proteome</keyword>
<proteinExistence type="predicted"/>